<dbReference type="InterPro" id="IPR027417">
    <property type="entry name" value="P-loop_NTPase"/>
</dbReference>
<dbReference type="Pfam" id="PF13521">
    <property type="entry name" value="AAA_28"/>
    <property type="match status" value="1"/>
</dbReference>
<dbReference type="RefSeq" id="WP_117180889.1">
    <property type="nucleotide sequence ID" value="NZ_JAOXMH010000002.1"/>
</dbReference>
<dbReference type="Gene3D" id="3.40.50.300">
    <property type="entry name" value="P-loop containing nucleotide triphosphate hydrolases"/>
    <property type="match status" value="1"/>
</dbReference>
<protein>
    <submittedName>
        <fullName evidence="2">AAA family ATPase</fullName>
    </submittedName>
</protein>
<accession>A0ABT3BR11</accession>
<dbReference type="EMBL" id="JAOXML010000001">
    <property type="protein sequence ID" value="MCV4375247.1"/>
    <property type="molecule type" value="Genomic_DNA"/>
</dbReference>
<comment type="caution">
    <text evidence="2">The sequence shown here is derived from an EMBL/GenBank/DDBJ whole genome shotgun (WGS) entry which is preliminary data.</text>
</comment>
<gene>
    <name evidence="2" type="ORF">OH718_01430</name>
</gene>
<evidence type="ECO:0000313" key="2">
    <source>
        <dbReference type="EMBL" id="MCV4375247.1"/>
    </source>
</evidence>
<dbReference type="PANTHER" id="PTHR37512">
    <property type="entry name" value="TRIFUNCTIONAL NAD BIOSYNTHESIS/REGULATOR PROTEIN NADR"/>
    <property type="match status" value="1"/>
</dbReference>
<evidence type="ECO:0000259" key="1">
    <source>
        <dbReference type="Pfam" id="PF13521"/>
    </source>
</evidence>
<reference evidence="2 3" key="1">
    <citation type="submission" date="2022-10" db="EMBL/GenBank/DDBJ databases">
        <title>Characterization of Pseudomonas capsici strains from pepper and tomato in Georgia.</title>
        <authorList>
            <person name="Zhao M."/>
            <person name="Dutta B."/>
        </authorList>
    </citation>
    <scope>NUCLEOTIDE SEQUENCE [LARGE SCALE GENOMIC DNA]</scope>
    <source>
        <strain evidence="2 3">Pc20-5</strain>
    </source>
</reference>
<proteinExistence type="predicted"/>
<dbReference type="InterPro" id="IPR038727">
    <property type="entry name" value="NadR/Ttd14_AAA_dom"/>
</dbReference>
<dbReference type="Proteomes" id="UP001207294">
    <property type="component" value="Unassembled WGS sequence"/>
</dbReference>
<dbReference type="InterPro" id="IPR052735">
    <property type="entry name" value="NAD_biosynth-regulator"/>
</dbReference>
<evidence type="ECO:0000313" key="3">
    <source>
        <dbReference type="Proteomes" id="UP001207294"/>
    </source>
</evidence>
<dbReference type="PANTHER" id="PTHR37512:SF1">
    <property type="entry name" value="NADR_TTD14 AAA DOMAIN-CONTAINING PROTEIN"/>
    <property type="match status" value="1"/>
</dbReference>
<organism evidence="2 3">
    <name type="scientific">Pseudomonas capsici</name>
    <dbReference type="NCBI Taxonomy" id="2810614"/>
    <lineage>
        <taxon>Bacteria</taxon>
        <taxon>Pseudomonadati</taxon>
        <taxon>Pseudomonadota</taxon>
        <taxon>Gammaproteobacteria</taxon>
        <taxon>Pseudomonadales</taxon>
        <taxon>Pseudomonadaceae</taxon>
        <taxon>Pseudomonas</taxon>
    </lineage>
</organism>
<dbReference type="SUPFAM" id="SSF52540">
    <property type="entry name" value="P-loop containing nucleoside triphosphate hydrolases"/>
    <property type="match status" value="1"/>
</dbReference>
<feature type="domain" description="NadR/Ttd14 AAA" evidence="1">
    <location>
        <begin position="5"/>
        <end position="160"/>
    </location>
</feature>
<sequence length="192" mass="22007">MKVLVLAGPESSGKSWLSGEIHKRFGGLLVGEYVRHFIEEKGRDTVYSDIPDIARGQLAREDAARATAPPLLILDTHLLSNMLWSKTLFGDCPQWIEQQLLSRHYDLHLLLSPEGVDWISDGQRCQPQLSERQAFFEDSRQWLERHEQNYQVIGGNWEARREQALKAVTQLLTDSADLMLVQQTIESRPRNT</sequence>
<name>A0ABT3BR11_9PSED</name>
<keyword evidence="3" id="KW-1185">Reference proteome</keyword>